<sequence length="92" mass="10731">MRPCHLCSRLARRRTRWVLKMITNLCTWHALLHRTAPLPTYLHEQPPSLRQRSRGPSYHVSRRRSHVGTTVQIDCLPRAPHVLPGQQKSPLI</sequence>
<name>A0A4Q9M610_9APHY</name>
<evidence type="ECO:0000313" key="2">
    <source>
        <dbReference type="EMBL" id="TBU21498.1"/>
    </source>
</evidence>
<feature type="region of interest" description="Disordered" evidence="1">
    <location>
        <begin position="42"/>
        <end position="66"/>
    </location>
</feature>
<evidence type="ECO:0000256" key="1">
    <source>
        <dbReference type="SAM" id="MobiDB-lite"/>
    </source>
</evidence>
<organism evidence="2">
    <name type="scientific">Dichomitus squalens</name>
    <dbReference type="NCBI Taxonomy" id="114155"/>
    <lineage>
        <taxon>Eukaryota</taxon>
        <taxon>Fungi</taxon>
        <taxon>Dikarya</taxon>
        <taxon>Basidiomycota</taxon>
        <taxon>Agaricomycotina</taxon>
        <taxon>Agaricomycetes</taxon>
        <taxon>Polyporales</taxon>
        <taxon>Polyporaceae</taxon>
        <taxon>Dichomitus</taxon>
    </lineage>
</organism>
<accession>A0A4Q9M610</accession>
<reference evidence="2" key="1">
    <citation type="submission" date="2019-01" db="EMBL/GenBank/DDBJ databases">
        <title>Draft genome sequences of three monokaryotic isolates of the white-rot basidiomycete fungus Dichomitus squalens.</title>
        <authorList>
            <consortium name="DOE Joint Genome Institute"/>
            <person name="Lopez S.C."/>
            <person name="Andreopoulos B."/>
            <person name="Pangilinan J."/>
            <person name="Lipzen A."/>
            <person name="Riley R."/>
            <person name="Ahrendt S."/>
            <person name="Ng V."/>
            <person name="Barry K."/>
            <person name="Daum C."/>
            <person name="Grigoriev I.V."/>
            <person name="Hilden K.S."/>
            <person name="Makela M.R."/>
            <person name="de Vries R.P."/>
        </authorList>
    </citation>
    <scope>NUCLEOTIDE SEQUENCE [LARGE SCALE GENOMIC DNA]</scope>
    <source>
        <strain evidence="2">OM18370.1</strain>
    </source>
</reference>
<dbReference type="AlphaFoldDB" id="A0A4Q9M610"/>
<proteinExistence type="predicted"/>
<gene>
    <name evidence="2" type="ORF">BD311DRAFT_229377</name>
</gene>
<protein>
    <submittedName>
        <fullName evidence="2">Uncharacterized protein</fullName>
    </submittedName>
</protein>
<dbReference type="Proteomes" id="UP000292957">
    <property type="component" value="Unassembled WGS sequence"/>
</dbReference>
<dbReference type="EMBL" id="ML143601">
    <property type="protein sequence ID" value="TBU21498.1"/>
    <property type="molecule type" value="Genomic_DNA"/>
</dbReference>